<reference evidence="5 7" key="1">
    <citation type="submission" date="2018-03" db="EMBL/GenBank/DDBJ databases">
        <title>Genomic Encyclopedia of Archaeal and Bacterial Type Strains, Phase II (KMG-II): from individual species to whole genera.</title>
        <authorList>
            <person name="Goeker M."/>
        </authorList>
    </citation>
    <scope>NUCLEOTIDE SEQUENCE [LARGE SCALE GENOMIC DNA]</scope>
    <source>
        <strain evidence="5 7">DSM 25328</strain>
    </source>
</reference>
<dbReference type="OrthoDB" id="6388170at2"/>
<dbReference type="PANTHER" id="PTHR30349:SF90">
    <property type="entry name" value="TYROSINE RECOMBINASE XERD"/>
    <property type="match status" value="1"/>
</dbReference>
<keyword evidence="6" id="KW-0614">Plasmid</keyword>
<evidence type="ECO:0000256" key="2">
    <source>
        <dbReference type="ARBA" id="ARBA00023125"/>
    </source>
</evidence>
<dbReference type="RefSeq" id="WP_106165038.1">
    <property type="nucleotide sequence ID" value="NZ_CP136707.1"/>
</dbReference>
<accession>A0A2T1AAJ6</accession>
<evidence type="ECO:0000256" key="3">
    <source>
        <dbReference type="ARBA" id="ARBA00023172"/>
    </source>
</evidence>
<dbReference type="GO" id="GO:0006310">
    <property type="term" value="P:DNA recombination"/>
    <property type="evidence" value="ECO:0007669"/>
    <property type="project" value="UniProtKB-KW"/>
</dbReference>
<dbReference type="InterPro" id="IPR010998">
    <property type="entry name" value="Integrase_recombinase_N"/>
</dbReference>
<dbReference type="Gene3D" id="1.10.443.10">
    <property type="entry name" value="Intergrase catalytic core"/>
    <property type="match status" value="1"/>
</dbReference>
<dbReference type="InterPro" id="IPR002104">
    <property type="entry name" value="Integrase_catalytic"/>
</dbReference>
<dbReference type="CDD" id="cd01188">
    <property type="entry name" value="INT_RitA_C_like"/>
    <property type="match status" value="1"/>
</dbReference>
<gene>
    <name evidence="5" type="ORF">CLV89_11472</name>
    <name evidence="6" type="ORF">R1T40_22020</name>
</gene>
<evidence type="ECO:0000259" key="4">
    <source>
        <dbReference type="PROSITE" id="PS51898"/>
    </source>
</evidence>
<keyword evidence="2" id="KW-0238">DNA-binding</keyword>
<dbReference type="InterPro" id="IPR013762">
    <property type="entry name" value="Integrase-like_cat_sf"/>
</dbReference>
<feature type="domain" description="Tyr recombinase" evidence="4">
    <location>
        <begin position="218"/>
        <end position="403"/>
    </location>
</feature>
<sequence>MLSSPPKALLKLREALQEQRYSPTVVRNYCLYAGQFLSWLQAKETALCDVTPDLVAHYLDHAVRQFEKDRGRPPASRWSSIPRSSIHALMRSALAEWPPNPPAASAAERHSRAVCAAYKLWLSQERGLAEPSIKALMWEAHYFCKWLLEQTGKADFADLSVRDIDAYMDNRAPGLTRKSLKDVAERLRGFLRHLHRSKLHADDLSGHVIAPLLYAYEGIPSILTAEQIAAVLELAGQDSSPLGLRDHAILQLFASYGFRSGEVGSLQIEDINWRADTIRVQRSKTNATAVLPLMEPVGEAILLYLREGRPQAHSRTVFLRSRAPYQAMKSGGLYCVVKRRLENAGIEPIGKRGPHIFRHARAVSMLRAATPRKVIGDVLGHRSPESTAPYLKLATEDLRAIAIDLPGWEVRQ</sequence>
<dbReference type="SUPFAM" id="SSF56349">
    <property type="entry name" value="DNA breaking-rejoining enzymes"/>
    <property type="match status" value="1"/>
</dbReference>
<reference evidence="6 8" key="2">
    <citation type="submission" date="2023-10" db="EMBL/GenBank/DDBJ databases">
        <title>Eight complete genome sequences of bacteria isolated from laboratory stock of Giant Kelp gametophytes.</title>
        <authorList>
            <person name="Tolentino B."/>
            <person name="Nuzhdin S."/>
        </authorList>
    </citation>
    <scope>NUCLEOTIDE SEQUENCE [LARGE SCALE GENOMIC DNA]</scope>
    <source>
        <strain evidence="6 8">LC.270.F.C4</strain>
        <plasmid evidence="6 8">unnamed4</plasmid>
    </source>
</reference>
<keyword evidence="8" id="KW-1185">Reference proteome</keyword>
<protein>
    <submittedName>
        <fullName evidence="6">Site-specific integrase</fullName>
    </submittedName>
    <submittedName>
        <fullName evidence="5">Site-specific recombinase XerD</fullName>
    </submittedName>
</protein>
<evidence type="ECO:0000313" key="7">
    <source>
        <dbReference type="Proteomes" id="UP000237718"/>
    </source>
</evidence>
<dbReference type="InterPro" id="IPR050090">
    <property type="entry name" value="Tyrosine_recombinase_XerCD"/>
</dbReference>
<dbReference type="PANTHER" id="PTHR30349">
    <property type="entry name" value="PHAGE INTEGRASE-RELATED"/>
    <property type="match status" value="1"/>
</dbReference>
<dbReference type="Pfam" id="PF00589">
    <property type="entry name" value="Phage_integrase"/>
    <property type="match status" value="1"/>
</dbReference>
<dbReference type="EMBL" id="PVUF01000014">
    <property type="protein sequence ID" value="PRZ45621.1"/>
    <property type="molecule type" value="Genomic_DNA"/>
</dbReference>
<evidence type="ECO:0000256" key="1">
    <source>
        <dbReference type="ARBA" id="ARBA00022908"/>
    </source>
</evidence>
<evidence type="ECO:0000313" key="8">
    <source>
        <dbReference type="Proteomes" id="UP001302666"/>
    </source>
</evidence>
<dbReference type="PROSITE" id="PS51898">
    <property type="entry name" value="TYR_RECOMBINASE"/>
    <property type="match status" value="1"/>
</dbReference>
<dbReference type="Proteomes" id="UP001302666">
    <property type="component" value="Plasmid unnamed4"/>
</dbReference>
<dbReference type="EMBL" id="CP136707">
    <property type="protein sequence ID" value="WOI35419.1"/>
    <property type="molecule type" value="Genomic_DNA"/>
</dbReference>
<evidence type="ECO:0000313" key="5">
    <source>
        <dbReference type="EMBL" id="PRZ45621.1"/>
    </source>
</evidence>
<geneLocation type="plasmid" evidence="6 8">
    <name>unnamed4</name>
</geneLocation>
<dbReference type="Proteomes" id="UP000237718">
    <property type="component" value="Unassembled WGS sequence"/>
</dbReference>
<organism evidence="5 7">
    <name type="scientific">Tritonibacter scottomollicae</name>
    <name type="common">Epibacterium scottomollicae</name>
    <dbReference type="NCBI Taxonomy" id="483013"/>
    <lineage>
        <taxon>Bacteria</taxon>
        <taxon>Pseudomonadati</taxon>
        <taxon>Pseudomonadota</taxon>
        <taxon>Alphaproteobacteria</taxon>
        <taxon>Rhodobacterales</taxon>
        <taxon>Paracoccaceae</taxon>
        <taxon>Tritonibacter</taxon>
    </lineage>
</organism>
<dbReference type="GO" id="GO:0015074">
    <property type="term" value="P:DNA integration"/>
    <property type="evidence" value="ECO:0007669"/>
    <property type="project" value="UniProtKB-KW"/>
</dbReference>
<dbReference type="SUPFAM" id="SSF47823">
    <property type="entry name" value="lambda integrase-like, N-terminal domain"/>
    <property type="match status" value="1"/>
</dbReference>
<evidence type="ECO:0000313" key="6">
    <source>
        <dbReference type="EMBL" id="WOI35419.1"/>
    </source>
</evidence>
<name>A0A2T1AAJ6_TRISK</name>
<keyword evidence="1" id="KW-0229">DNA integration</keyword>
<dbReference type="InterPro" id="IPR011010">
    <property type="entry name" value="DNA_brk_join_enz"/>
</dbReference>
<dbReference type="Gene3D" id="1.10.150.130">
    <property type="match status" value="1"/>
</dbReference>
<dbReference type="GO" id="GO:0003677">
    <property type="term" value="F:DNA binding"/>
    <property type="evidence" value="ECO:0007669"/>
    <property type="project" value="UniProtKB-KW"/>
</dbReference>
<proteinExistence type="predicted"/>
<dbReference type="AlphaFoldDB" id="A0A2T1AAJ6"/>
<keyword evidence="3" id="KW-0233">DNA recombination</keyword>